<evidence type="ECO:0000256" key="1">
    <source>
        <dbReference type="SAM" id="MobiDB-lite"/>
    </source>
</evidence>
<protein>
    <submittedName>
        <fullName evidence="2">Uncharacterized protein</fullName>
    </submittedName>
</protein>
<dbReference type="PANTHER" id="PTHR47741">
    <property type="entry name" value="COILED COIL DOMAIN-CONTAINING PROTEIN 8, CCDC8"/>
    <property type="match status" value="1"/>
</dbReference>
<feature type="compositionally biased region" description="Polar residues" evidence="1">
    <location>
        <begin position="746"/>
        <end position="797"/>
    </location>
</feature>
<name>A0A7G2C1T0_9TRYP</name>
<organism evidence="2 3">
    <name type="scientific">Angomonas deanei</name>
    <dbReference type="NCBI Taxonomy" id="59799"/>
    <lineage>
        <taxon>Eukaryota</taxon>
        <taxon>Discoba</taxon>
        <taxon>Euglenozoa</taxon>
        <taxon>Kinetoplastea</taxon>
        <taxon>Metakinetoplastina</taxon>
        <taxon>Trypanosomatida</taxon>
        <taxon>Trypanosomatidae</taxon>
        <taxon>Strigomonadinae</taxon>
        <taxon>Angomonas</taxon>
    </lineage>
</organism>
<feature type="compositionally biased region" description="Low complexity" evidence="1">
    <location>
        <begin position="503"/>
        <end position="523"/>
    </location>
</feature>
<feature type="region of interest" description="Disordered" evidence="1">
    <location>
        <begin position="1585"/>
        <end position="1610"/>
    </location>
</feature>
<dbReference type="EMBL" id="LR877146">
    <property type="protein sequence ID" value="CAD2213576.1"/>
    <property type="molecule type" value="Genomic_DNA"/>
</dbReference>
<feature type="compositionally biased region" description="Basic and acidic residues" evidence="1">
    <location>
        <begin position="1708"/>
        <end position="1721"/>
    </location>
</feature>
<feature type="region of interest" description="Disordered" evidence="1">
    <location>
        <begin position="502"/>
        <end position="523"/>
    </location>
</feature>
<evidence type="ECO:0000313" key="2">
    <source>
        <dbReference type="EMBL" id="CAD2213576.1"/>
    </source>
</evidence>
<feature type="compositionally biased region" description="Low complexity" evidence="1">
    <location>
        <begin position="1003"/>
        <end position="1017"/>
    </location>
</feature>
<reference evidence="2 3" key="1">
    <citation type="submission" date="2020-08" db="EMBL/GenBank/DDBJ databases">
        <authorList>
            <person name="Newling K."/>
            <person name="Davey J."/>
            <person name="Forrester S."/>
        </authorList>
    </citation>
    <scope>NUCLEOTIDE SEQUENCE [LARGE SCALE GENOMIC DNA]</scope>
    <source>
        <strain evidence="3">Crithidia deanei Carvalho (ATCC PRA-265)</strain>
    </source>
</reference>
<feature type="compositionally biased region" description="Polar residues" evidence="1">
    <location>
        <begin position="1144"/>
        <end position="1167"/>
    </location>
</feature>
<keyword evidence="3" id="KW-1185">Reference proteome</keyword>
<feature type="region of interest" description="Disordered" evidence="1">
    <location>
        <begin position="159"/>
        <end position="218"/>
    </location>
</feature>
<feature type="compositionally biased region" description="Basic and acidic residues" evidence="1">
    <location>
        <begin position="199"/>
        <end position="218"/>
    </location>
</feature>
<dbReference type="PANTHER" id="PTHR47741:SF1">
    <property type="entry name" value="COILED-COIL DOMAIN-CONTAINING PROTEIN 8"/>
    <property type="match status" value="1"/>
</dbReference>
<dbReference type="Proteomes" id="UP000515908">
    <property type="component" value="Chromosome 02"/>
</dbReference>
<feature type="region of interest" description="Disordered" evidence="1">
    <location>
        <begin position="1699"/>
        <end position="1721"/>
    </location>
</feature>
<feature type="region of interest" description="Disordered" evidence="1">
    <location>
        <begin position="325"/>
        <end position="410"/>
    </location>
</feature>
<feature type="compositionally biased region" description="Polar residues" evidence="1">
    <location>
        <begin position="833"/>
        <end position="912"/>
    </location>
</feature>
<feature type="compositionally biased region" description="Low complexity" evidence="1">
    <location>
        <begin position="919"/>
        <end position="933"/>
    </location>
</feature>
<feature type="compositionally biased region" description="Polar residues" evidence="1">
    <location>
        <begin position="934"/>
        <end position="996"/>
    </location>
</feature>
<feature type="compositionally biased region" description="Polar residues" evidence="1">
    <location>
        <begin position="336"/>
        <end position="358"/>
    </location>
</feature>
<feature type="compositionally biased region" description="Polar residues" evidence="1">
    <location>
        <begin position="1018"/>
        <end position="1108"/>
    </location>
</feature>
<gene>
    <name evidence="2" type="ORF">ADEAN_000101900</name>
</gene>
<feature type="compositionally biased region" description="Polar residues" evidence="1">
    <location>
        <begin position="1223"/>
        <end position="1285"/>
    </location>
</feature>
<feature type="compositionally biased region" description="Low complexity" evidence="1">
    <location>
        <begin position="1202"/>
        <end position="1216"/>
    </location>
</feature>
<feature type="region of interest" description="Disordered" evidence="1">
    <location>
        <begin position="70"/>
        <end position="95"/>
    </location>
</feature>
<evidence type="ECO:0000313" key="3">
    <source>
        <dbReference type="Proteomes" id="UP000515908"/>
    </source>
</evidence>
<dbReference type="VEuPathDB" id="TriTrypDB:ADEAN_000101900"/>
<feature type="compositionally biased region" description="Basic and acidic residues" evidence="1">
    <location>
        <begin position="383"/>
        <end position="410"/>
    </location>
</feature>
<sequence>MPTVEASTPIRSGVKRNLSFNADIQSSMEQGVGKRLPDTISLPPSPGKELPTAMTIGDMKTVVNLYEEQSSTERIPLSSEERSPSSVPTTVPGYTDGMKLLPNTVVEVENLSLEDCAVDSPNGELFIHRERLEFCNSPSKNFNALQAKFEEIRTGFSFAPSASDTRSTPSKSRAPFPRPQSPQRTSLADTNVVVGTPVSKEHRTAADPVADRDTQRARDNPHLSELVDLLDNKCFTEEDILLEMEALRKRSMRTSAPFNKHILPILAWYLLKSKFTEEVADRYVAILREKILQSDGDDLVPESFLPQVNDKRRERRAVREELRENRVHHYPITPPRSLQASAAPSRVSSQVLKDSTNGRSRRETKYSMLDESSCLPTWPNENGEDRRQYDRLSQYTHDREGEERLREKQMDRTVLSVSLLSGDDKGQNQFRVKERRYSQDSAASLPDVSEIGNTASTDASYVNASVKQKKKGFYFNESARQDTPDFSHIPNATTALQNTYNADTTTTTHPTSDTQTHSHTTDASTNNTALAYSFGFTSQGTAASASMQDYSYGTAATLPSHNKTRTFSEHSAVDYTVFDRTILSATGTVDPSYVGFGSVMDQTSTMNRTNNTSGQSGETSNAGFGSVMDGSRFPEGSYCGTLNPSDIRSRSDAGFGSVMDQTSTMNRTNNTSGQSGETSNAGFGSVMDQTSTMNRTNNTSGQSGETSNAGFGSVMDGSRFPEGSYCGTLNPSDIRSRSDAGFGSVMDQTSTMNRTNNTSGQSGETSNAGFGSVMDQTSTMNRTNNTSGQSGETSNAGFGSVMEGSRFPEGSYCGTLNPSDIRSRSDAGFGSVMDQTSTMNRTDNTSGQSGETSNAGFGSVMDQTSTMNRTNNTSGQSGETNNAGFGSVMDQTSTMNRTNNTSGQSGETSNAGFGSVMDQTSTMNRTNNTSRQSGETSNAGFGSVMDQTSTMNRTNNTSGQSGETSNAGFGSVMDQTNTMNRTNNTSGQSGETSNAGFGSVMDQTSTMNRTNNTSRQSGETSNAGFGSVMDQTSTMNRTNNTSGQSGETSNAGFGSVMDQTSTMNRTNNTSGQSGETSNAGFGSVMDQTSTMNRTNNTSGQSGETSNAGFGSVMEGSRFPEGSYCGTLNPSDIRSRSDAGFGSVMDQTSTMNRTDNTSGQSGETSNAGFGSVMDQTSTMNRTNNTSRQSGETSNAGFGSVMDQTSTMNRTNNTSRQSGEGYSALMNNTIDTSRQSGEGYSALMNNTNDTSRQSGEAYSALMNNTNDTSRQSGEGYSALMKNTNDTSRQSGEAYSALMNNTIDTSRQSGEGYSALMNNTIDTSRQSGEGYSALMNNTNDTSRQSGEAYSALMNNTIDTSRQSGEGYSALMNNTIDTSRQSGEGYSALMKNTNDTSRQSGEAYSALMNNTNDTSRQSGEAFSALMNNTIDTSRQSGEGYSALMNNTNDTSRQSGEAYSALMNNTIDTSRQSGEGYSALMNNTIDTSRQSGEGYSALMNNTNDTSRQSGEAYSALMNNTNDTSRQSGEAFSALMKNTNDTSRQSGEAYSALMKNTNDTSRQSGEAYSALMKKTNDTSRQSGEAYSALMNNTNDTSRQSGEGYSALMNNTNDTSRQSGEAYSALMKNTNDTSRQSGAADNAPVGPDESSLYAYFGFSQESGTTSTNTVHPGEERVTIMGSYDPDRVADNSCFLPGISILQTPSIVPSATRRSSHPDSRGTGERAKTLRERSVNVSYGDSYFNSPTRTDVLTRQKDLSVLYNFRLDGSDASRDSLSLYPIKSTAKGGTVSPDTVTERELSLTPVSTAAHSPLETKSPFTVVSTRDNRRLDFTPVAPKPLAATDSSLCVANIAKSANPTVQRGVQPVDPKTVPVKKKTVLDISGVPYVPSPNTSDYQDRRTTAKTLKQRELMMDQWAARGLVLQRREREEQMREEGMRKD</sequence>
<proteinExistence type="predicted"/>
<feature type="compositionally biased region" description="Polar residues" evidence="1">
    <location>
        <begin position="607"/>
        <end position="623"/>
    </location>
</feature>
<feature type="compositionally biased region" description="Low complexity" evidence="1">
    <location>
        <begin position="1174"/>
        <end position="1188"/>
    </location>
</feature>
<feature type="region of interest" description="Disordered" evidence="1">
    <location>
        <begin position="607"/>
        <end position="1285"/>
    </location>
</feature>
<accession>A0A7G2C1T0</accession>
<feature type="compositionally biased region" description="Polar residues" evidence="1">
    <location>
        <begin position="659"/>
        <end position="710"/>
    </location>
</feature>
<feature type="compositionally biased region" description="Polar residues" evidence="1">
    <location>
        <begin position="160"/>
        <end position="171"/>
    </location>
</feature>
<dbReference type="InterPro" id="IPR026526">
    <property type="entry name" value="CCDC8"/>
</dbReference>